<proteinExistence type="predicted"/>
<dbReference type="Proteomes" id="UP001233999">
    <property type="component" value="Unassembled WGS sequence"/>
</dbReference>
<accession>A0AAD8E8V7</accession>
<keyword evidence="3" id="KW-1185">Reference proteome</keyword>
<keyword evidence="1" id="KW-1133">Transmembrane helix</keyword>
<evidence type="ECO:0000313" key="2">
    <source>
        <dbReference type="EMBL" id="KAJ9581605.1"/>
    </source>
</evidence>
<reference evidence="2" key="1">
    <citation type="journal article" date="2023" name="IScience">
        <title>Live-bearing cockroach genome reveals convergent evolutionary mechanisms linked to viviparity in insects and beyond.</title>
        <authorList>
            <person name="Fouks B."/>
            <person name="Harrison M.C."/>
            <person name="Mikhailova A.A."/>
            <person name="Marchal E."/>
            <person name="English S."/>
            <person name="Carruthers M."/>
            <person name="Jennings E.C."/>
            <person name="Chiamaka E.L."/>
            <person name="Frigard R.A."/>
            <person name="Pippel M."/>
            <person name="Attardo G.M."/>
            <person name="Benoit J.B."/>
            <person name="Bornberg-Bauer E."/>
            <person name="Tobe S.S."/>
        </authorList>
    </citation>
    <scope>NUCLEOTIDE SEQUENCE</scope>
    <source>
        <strain evidence="2">Stay&amp;Tobe</strain>
    </source>
</reference>
<comment type="caution">
    <text evidence="2">The sequence shown here is derived from an EMBL/GenBank/DDBJ whole genome shotgun (WGS) entry which is preliminary data.</text>
</comment>
<feature type="transmembrane region" description="Helical" evidence="1">
    <location>
        <begin position="38"/>
        <end position="56"/>
    </location>
</feature>
<feature type="non-terminal residue" evidence="2">
    <location>
        <position position="57"/>
    </location>
</feature>
<feature type="non-terminal residue" evidence="2">
    <location>
        <position position="1"/>
    </location>
</feature>
<dbReference type="EMBL" id="JASPKZ010007880">
    <property type="protein sequence ID" value="KAJ9581605.1"/>
    <property type="molecule type" value="Genomic_DNA"/>
</dbReference>
<protein>
    <submittedName>
        <fullName evidence="2">Uncharacterized protein</fullName>
    </submittedName>
</protein>
<keyword evidence="1" id="KW-0812">Transmembrane</keyword>
<name>A0AAD8E8V7_DIPPU</name>
<gene>
    <name evidence="2" type="ORF">L9F63_023225</name>
</gene>
<organism evidence="2 3">
    <name type="scientific">Diploptera punctata</name>
    <name type="common">Pacific beetle cockroach</name>
    <dbReference type="NCBI Taxonomy" id="6984"/>
    <lineage>
        <taxon>Eukaryota</taxon>
        <taxon>Metazoa</taxon>
        <taxon>Ecdysozoa</taxon>
        <taxon>Arthropoda</taxon>
        <taxon>Hexapoda</taxon>
        <taxon>Insecta</taxon>
        <taxon>Pterygota</taxon>
        <taxon>Neoptera</taxon>
        <taxon>Polyneoptera</taxon>
        <taxon>Dictyoptera</taxon>
        <taxon>Blattodea</taxon>
        <taxon>Blaberoidea</taxon>
        <taxon>Blaberidae</taxon>
        <taxon>Diplopterinae</taxon>
        <taxon>Diploptera</taxon>
    </lineage>
</organism>
<reference evidence="2" key="2">
    <citation type="submission" date="2023-05" db="EMBL/GenBank/DDBJ databases">
        <authorList>
            <person name="Fouks B."/>
        </authorList>
    </citation>
    <scope>NUCLEOTIDE SEQUENCE</scope>
    <source>
        <strain evidence="2">Stay&amp;Tobe</strain>
        <tissue evidence="2">Testes</tissue>
    </source>
</reference>
<sequence>YRKFIKCGIKPTTMTVVFSVYFIFNISIIILISRFLLQHNLTFLLASFYVFIFIFIV</sequence>
<feature type="transmembrane region" description="Helical" evidence="1">
    <location>
        <begin position="12"/>
        <end position="32"/>
    </location>
</feature>
<evidence type="ECO:0000313" key="3">
    <source>
        <dbReference type="Proteomes" id="UP001233999"/>
    </source>
</evidence>
<dbReference type="AlphaFoldDB" id="A0AAD8E8V7"/>
<keyword evidence="1" id="KW-0472">Membrane</keyword>
<evidence type="ECO:0000256" key="1">
    <source>
        <dbReference type="SAM" id="Phobius"/>
    </source>
</evidence>